<dbReference type="GO" id="GO:0016020">
    <property type="term" value="C:membrane"/>
    <property type="evidence" value="ECO:0007669"/>
    <property type="project" value="UniProtKB-SubCell"/>
</dbReference>
<sequence>MSEPTPAETAAEQPASAGSGGARAEAPTTSRIRGALSSPHLWVSSTYFAEGFPYTIVNNLADILFKELGASLQVIGLTSLFHLPWNLKFLWGPFVDGYETKRRWLVGTEIVLVALIVALALLASVAGPGGNLMPLAAGFLVLAVLSATHDIAIDGYYLEALDTDGQSRFVGYRAAAYRLAMLLVGGPIVTFCAWAGWTVGLLGCAGALGLMLAYHAFALPQVEDRKRPATQLLRAVLKPRAAIALILAAAVFGLERWLGLGARMGGWLTDARAAVDHRPVLSKIANLGVGAWVSIGLLVALLAILAALPWLRRRLEAARERGEVSDYAASFVSFLDQRRVGVMLAFVMLFRTGESFLQKMRWPFLDDVVGLPLEVYGIMNGTAGVFASFLATIIGGRLIARDGLRKWIWPFILAQNLLNLLYMGVASLPDPTILAPGDDASALAWLPLTAVVLAEHAGAGLGTAVFMVYIMRTCDPSHKAAHMAIVTALMSLGFTFAGVLSGFLAGAIGFSAYFGFTFAATIPSMILIAFVPHLDGREGS</sequence>
<evidence type="ECO:0000313" key="8">
    <source>
        <dbReference type="EMBL" id="EDM78102.1"/>
    </source>
</evidence>
<comment type="subcellular location">
    <subcellularLocation>
        <location evidence="1">Membrane</location>
        <topology evidence="1">Multi-pass membrane protein</topology>
    </subcellularLocation>
</comment>
<evidence type="ECO:0000256" key="5">
    <source>
        <dbReference type="ARBA" id="ARBA00023136"/>
    </source>
</evidence>
<dbReference type="PANTHER" id="PTHR12778:SF10">
    <property type="entry name" value="MAJOR FACILITATOR SUPERFAMILY DOMAIN-CONTAINING PROTEIN 3"/>
    <property type="match status" value="1"/>
</dbReference>
<feature type="transmembrane region" description="Helical" evidence="7">
    <location>
        <begin position="289"/>
        <end position="311"/>
    </location>
</feature>
<feature type="transmembrane region" description="Helical" evidence="7">
    <location>
        <begin position="510"/>
        <end position="531"/>
    </location>
</feature>
<proteinExistence type="predicted"/>
<evidence type="ECO:0000256" key="1">
    <source>
        <dbReference type="ARBA" id="ARBA00004141"/>
    </source>
</evidence>
<evidence type="ECO:0000256" key="4">
    <source>
        <dbReference type="ARBA" id="ARBA00022989"/>
    </source>
</evidence>
<dbReference type="SUPFAM" id="SSF103473">
    <property type="entry name" value="MFS general substrate transporter"/>
    <property type="match status" value="2"/>
</dbReference>
<dbReference type="eggNOG" id="COG2814">
    <property type="taxonomic scope" value="Bacteria"/>
</dbReference>
<feature type="transmembrane region" description="Helical" evidence="7">
    <location>
        <begin position="200"/>
        <end position="220"/>
    </location>
</feature>
<feature type="transmembrane region" description="Helical" evidence="7">
    <location>
        <begin position="483"/>
        <end position="504"/>
    </location>
</feature>
<evidence type="ECO:0000256" key="7">
    <source>
        <dbReference type="SAM" id="Phobius"/>
    </source>
</evidence>
<reference evidence="8 9" key="1">
    <citation type="submission" date="2007-06" db="EMBL/GenBank/DDBJ databases">
        <authorList>
            <person name="Shimkets L."/>
            <person name="Ferriera S."/>
            <person name="Johnson J."/>
            <person name="Kravitz S."/>
            <person name="Beeson K."/>
            <person name="Sutton G."/>
            <person name="Rogers Y.-H."/>
            <person name="Friedman R."/>
            <person name="Frazier M."/>
            <person name="Venter J.C."/>
        </authorList>
    </citation>
    <scope>NUCLEOTIDE SEQUENCE [LARGE SCALE GENOMIC DNA]</scope>
    <source>
        <strain evidence="8 9">SIR-1</strain>
    </source>
</reference>
<dbReference type="STRING" id="391625.PPSIR1_34332"/>
<feature type="transmembrane region" description="Helical" evidence="7">
    <location>
        <begin position="104"/>
        <end position="126"/>
    </location>
</feature>
<feature type="region of interest" description="Disordered" evidence="6">
    <location>
        <begin position="1"/>
        <end position="29"/>
    </location>
</feature>
<dbReference type="EMBL" id="ABCS01000035">
    <property type="protein sequence ID" value="EDM78102.1"/>
    <property type="molecule type" value="Genomic_DNA"/>
</dbReference>
<feature type="transmembrane region" description="Helical" evidence="7">
    <location>
        <begin position="377"/>
        <end position="400"/>
    </location>
</feature>
<name>A6G7M4_9BACT</name>
<gene>
    <name evidence="8" type="ORF">PPSIR1_34332</name>
</gene>
<feature type="transmembrane region" description="Helical" evidence="7">
    <location>
        <begin position="340"/>
        <end position="357"/>
    </location>
</feature>
<keyword evidence="9" id="KW-1185">Reference proteome</keyword>
<evidence type="ECO:0000313" key="9">
    <source>
        <dbReference type="Proteomes" id="UP000005801"/>
    </source>
</evidence>
<evidence type="ECO:0000256" key="6">
    <source>
        <dbReference type="SAM" id="MobiDB-lite"/>
    </source>
</evidence>
<feature type="compositionally biased region" description="Low complexity" evidence="6">
    <location>
        <begin position="1"/>
        <end position="17"/>
    </location>
</feature>
<comment type="caution">
    <text evidence="8">The sequence shown here is derived from an EMBL/GenBank/DDBJ whole genome shotgun (WGS) entry which is preliminary data.</text>
</comment>
<keyword evidence="5 7" id="KW-0472">Membrane</keyword>
<organism evidence="8 9">
    <name type="scientific">Plesiocystis pacifica SIR-1</name>
    <dbReference type="NCBI Taxonomy" id="391625"/>
    <lineage>
        <taxon>Bacteria</taxon>
        <taxon>Pseudomonadati</taxon>
        <taxon>Myxococcota</taxon>
        <taxon>Polyangia</taxon>
        <taxon>Nannocystales</taxon>
        <taxon>Nannocystaceae</taxon>
        <taxon>Plesiocystis</taxon>
    </lineage>
</organism>
<evidence type="ECO:0000256" key="2">
    <source>
        <dbReference type="ARBA" id="ARBA00022448"/>
    </source>
</evidence>
<dbReference type="InterPro" id="IPR036259">
    <property type="entry name" value="MFS_trans_sf"/>
</dbReference>
<dbReference type="AlphaFoldDB" id="A6G7M4"/>
<feature type="transmembrane region" description="Helical" evidence="7">
    <location>
        <begin position="174"/>
        <end position="194"/>
    </location>
</feature>
<keyword evidence="4 7" id="KW-1133">Transmembrane helix</keyword>
<dbReference type="Gene3D" id="1.20.1250.20">
    <property type="entry name" value="MFS general substrate transporter like domains"/>
    <property type="match status" value="2"/>
</dbReference>
<accession>A6G7M4</accession>
<keyword evidence="2" id="KW-0813">Transport</keyword>
<protein>
    <submittedName>
        <fullName evidence="8">AmpG protein, beta-lactamase induction signal transducer</fullName>
    </submittedName>
</protein>
<dbReference type="OrthoDB" id="9787815at2"/>
<dbReference type="RefSeq" id="WP_006972719.1">
    <property type="nucleotide sequence ID" value="NZ_ABCS01000035.1"/>
</dbReference>
<dbReference type="InterPro" id="IPR004752">
    <property type="entry name" value="AmpG_permease/AT-1"/>
</dbReference>
<dbReference type="Proteomes" id="UP000005801">
    <property type="component" value="Unassembled WGS sequence"/>
</dbReference>
<feature type="transmembrane region" description="Helical" evidence="7">
    <location>
        <begin position="132"/>
        <end position="153"/>
    </location>
</feature>
<dbReference type="PANTHER" id="PTHR12778">
    <property type="entry name" value="SOLUTE CARRIER FAMILY 33 ACETYL-COA TRANSPORTER -RELATED"/>
    <property type="match status" value="1"/>
</dbReference>
<feature type="transmembrane region" description="Helical" evidence="7">
    <location>
        <begin position="407"/>
        <end position="425"/>
    </location>
</feature>
<feature type="transmembrane region" description="Helical" evidence="7">
    <location>
        <begin position="445"/>
        <end position="471"/>
    </location>
</feature>
<feature type="transmembrane region" description="Helical" evidence="7">
    <location>
        <begin position="241"/>
        <end position="258"/>
    </location>
</feature>
<evidence type="ECO:0000256" key="3">
    <source>
        <dbReference type="ARBA" id="ARBA00022692"/>
    </source>
</evidence>
<keyword evidence="3 7" id="KW-0812">Transmembrane</keyword>